<feature type="signal peptide" evidence="5">
    <location>
        <begin position="1"/>
        <end position="18"/>
    </location>
</feature>
<gene>
    <name evidence="7" type="ORF">FLAG1_08148</name>
</gene>
<dbReference type="InterPro" id="IPR016166">
    <property type="entry name" value="FAD-bd_PCMH"/>
</dbReference>
<organism evidence="7 8">
    <name type="scientific">Fusarium langsethiae</name>
    <dbReference type="NCBI Taxonomy" id="179993"/>
    <lineage>
        <taxon>Eukaryota</taxon>
        <taxon>Fungi</taxon>
        <taxon>Dikarya</taxon>
        <taxon>Ascomycota</taxon>
        <taxon>Pezizomycotina</taxon>
        <taxon>Sordariomycetes</taxon>
        <taxon>Hypocreomycetidae</taxon>
        <taxon>Hypocreales</taxon>
        <taxon>Nectriaceae</taxon>
        <taxon>Fusarium</taxon>
    </lineage>
</organism>
<dbReference type="PROSITE" id="PS51387">
    <property type="entry name" value="FAD_PCMH"/>
    <property type="match status" value="1"/>
</dbReference>
<dbReference type="Gene3D" id="3.30.465.10">
    <property type="match status" value="1"/>
</dbReference>
<evidence type="ECO:0000256" key="2">
    <source>
        <dbReference type="ARBA" id="ARBA00022630"/>
    </source>
</evidence>
<dbReference type="PANTHER" id="PTHR42973">
    <property type="entry name" value="BINDING OXIDOREDUCTASE, PUTATIVE (AFU_ORTHOLOGUE AFUA_1G17690)-RELATED"/>
    <property type="match status" value="1"/>
</dbReference>
<feature type="domain" description="FAD-binding PCMH-type" evidence="6">
    <location>
        <begin position="61"/>
        <end position="233"/>
    </location>
</feature>
<evidence type="ECO:0000256" key="4">
    <source>
        <dbReference type="ARBA" id="ARBA00023002"/>
    </source>
</evidence>
<keyword evidence="5" id="KW-0732">Signal</keyword>
<dbReference type="Proteomes" id="UP000037904">
    <property type="component" value="Unassembled WGS sequence"/>
</dbReference>
<keyword evidence="2" id="KW-0285">Flavoprotein</keyword>
<dbReference type="SUPFAM" id="SSF56176">
    <property type="entry name" value="FAD-binding/transporter-associated domain-like"/>
    <property type="match status" value="1"/>
</dbReference>
<comment type="caution">
    <text evidence="7">The sequence shown here is derived from an EMBL/GenBank/DDBJ whole genome shotgun (WGS) entry which is preliminary data.</text>
</comment>
<dbReference type="InterPro" id="IPR036318">
    <property type="entry name" value="FAD-bd_PCMH-like_sf"/>
</dbReference>
<dbReference type="EMBL" id="JXCE01000227">
    <property type="protein sequence ID" value="KPA39007.1"/>
    <property type="molecule type" value="Genomic_DNA"/>
</dbReference>
<keyword evidence="3" id="KW-0274">FAD</keyword>
<evidence type="ECO:0000313" key="7">
    <source>
        <dbReference type="EMBL" id="KPA39007.1"/>
    </source>
</evidence>
<name>A0A0N0DD10_FUSLA</name>
<sequence length="501" mass="54405">MRLSQLICIPALAELCAATSYALNISNDACAALAQEFPSDVAYPNTTSYILANSYWSHRQAEVHPSCFVTPRTTKDVSKAIKILTFLDAHFSVKSGGHTAFAGGSNVDDGVTIDLQHLNNITVSKDRETVSIGPGNRWINVSEALDPLKLAVVGGRVANVGTGGLILGGGISYFSGSKGWACDNVRNYEVVVASGEVVDASPDTNADLYWALRGGGGSNLGIVTRFDLASFEQGDLWSTSLIYPGALNTTIIPHFQNLTENGLPEDPDAHSFFVLTYQPLFGGYIALTSLYHSTIPSPAKSIPPVFSSLTDIPGAVSNETVVANISTHSKLIDVPYGSRQTWWDVTVSAKSASFFTDIVPLFEARNTKLFEAAKGSSVVPFLVFQPLSVNILQAMQKNGGNTFGLDPDEGPLMIVQLSTTWEDPQLDELVEESSQEFISTVESMAADRGLDNGFVYMNYAGSKQQVQKHYSEHNQKRLRKVVDEWDPEGKLARLWRGYFKV</sequence>
<accession>A0A0N0DD10</accession>
<dbReference type="AlphaFoldDB" id="A0A0N0DD10"/>
<protein>
    <submittedName>
        <fullName evidence="7">Fad-containing protein</fullName>
    </submittedName>
</protein>
<dbReference type="InterPro" id="IPR050416">
    <property type="entry name" value="FAD-linked_Oxidoreductase"/>
</dbReference>
<keyword evidence="4" id="KW-0560">Oxidoreductase</keyword>
<dbReference type="GO" id="GO:0071949">
    <property type="term" value="F:FAD binding"/>
    <property type="evidence" value="ECO:0007669"/>
    <property type="project" value="InterPro"/>
</dbReference>
<evidence type="ECO:0000256" key="5">
    <source>
        <dbReference type="SAM" id="SignalP"/>
    </source>
</evidence>
<keyword evidence="8" id="KW-1185">Reference proteome</keyword>
<proteinExistence type="inferred from homology"/>
<evidence type="ECO:0000259" key="6">
    <source>
        <dbReference type="PROSITE" id="PS51387"/>
    </source>
</evidence>
<evidence type="ECO:0000256" key="1">
    <source>
        <dbReference type="ARBA" id="ARBA00005466"/>
    </source>
</evidence>
<dbReference type="OrthoDB" id="2151789at2759"/>
<reference evidence="7 8" key="1">
    <citation type="submission" date="2015-04" db="EMBL/GenBank/DDBJ databases">
        <title>The draft genome sequence of Fusarium langsethiae, a T-2/HT-2 mycotoxin producer.</title>
        <authorList>
            <person name="Lysoe E."/>
            <person name="Divon H.H."/>
            <person name="Terzi V."/>
            <person name="Orru L."/>
            <person name="Lamontanara A."/>
            <person name="Kolseth A.-K."/>
            <person name="Frandsen R.J."/>
            <person name="Nielsen K."/>
            <person name="Thrane U."/>
        </authorList>
    </citation>
    <scope>NUCLEOTIDE SEQUENCE [LARGE SCALE GENOMIC DNA]</scope>
    <source>
        <strain evidence="7 8">Fl201059</strain>
    </source>
</reference>
<feature type="chain" id="PRO_5005846597" evidence="5">
    <location>
        <begin position="19"/>
        <end position="501"/>
    </location>
</feature>
<dbReference type="Pfam" id="PF01565">
    <property type="entry name" value="FAD_binding_4"/>
    <property type="match status" value="1"/>
</dbReference>
<evidence type="ECO:0000313" key="8">
    <source>
        <dbReference type="Proteomes" id="UP000037904"/>
    </source>
</evidence>
<evidence type="ECO:0000256" key="3">
    <source>
        <dbReference type="ARBA" id="ARBA00022827"/>
    </source>
</evidence>
<dbReference type="GO" id="GO:0016491">
    <property type="term" value="F:oxidoreductase activity"/>
    <property type="evidence" value="ECO:0007669"/>
    <property type="project" value="UniProtKB-KW"/>
</dbReference>
<dbReference type="InterPro" id="IPR006094">
    <property type="entry name" value="Oxid_FAD_bind_N"/>
</dbReference>
<dbReference type="InterPro" id="IPR016169">
    <property type="entry name" value="FAD-bd_PCMH_sub2"/>
</dbReference>
<comment type="similarity">
    <text evidence="1">Belongs to the oxygen-dependent FAD-linked oxidoreductase family.</text>
</comment>
<dbReference type="PANTHER" id="PTHR42973:SF54">
    <property type="entry name" value="FAD-BINDING PCMH-TYPE DOMAIN-CONTAINING PROTEIN"/>
    <property type="match status" value="1"/>
</dbReference>